<evidence type="ECO:0000256" key="1">
    <source>
        <dbReference type="ARBA" id="ARBA00009032"/>
    </source>
</evidence>
<evidence type="ECO:0000256" key="9">
    <source>
        <dbReference type="PIRNR" id="PIRNR000159"/>
    </source>
</evidence>
<evidence type="ECO:0000256" key="4">
    <source>
        <dbReference type="ARBA" id="ARBA00022723"/>
    </source>
</evidence>
<dbReference type="PROSITE" id="PS51379">
    <property type="entry name" value="4FE4S_FER_2"/>
    <property type="match status" value="2"/>
</dbReference>
<dbReference type="SUPFAM" id="SSF54862">
    <property type="entry name" value="4Fe-4S ferredoxins"/>
    <property type="match status" value="1"/>
</dbReference>
<keyword evidence="15" id="KW-1185">Reference proteome</keyword>
<feature type="binding site" evidence="12">
    <location>
        <position position="691"/>
    </location>
    <ligand>
        <name>[4Fe-4S] cluster</name>
        <dbReference type="ChEBI" id="CHEBI:49883"/>
        <label>1</label>
    </ligand>
</feature>
<dbReference type="AlphaFoldDB" id="A0A2V1J0A5"/>
<evidence type="ECO:0000256" key="11">
    <source>
        <dbReference type="PIRSR" id="PIRSR000159-2"/>
    </source>
</evidence>
<feature type="binding site" evidence="12">
    <location>
        <position position="749"/>
    </location>
    <ligand>
        <name>[4Fe-4S] cluster</name>
        <dbReference type="ChEBI" id="CHEBI:49883"/>
        <label>2</label>
    </ligand>
</feature>
<dbReference type="SUPFAM" id="SSF52518">
    <property type="entry name" value="Thiamin diphosphate-binding fold (THDP-binding)"/>
    <property type="match status" value="2"/>
</dbReference>
<feature type="site" description="Important for catalytic activity" evidence="11">
    <location>
        <position position="115"/>
    </location>
</feature>
<name>A0A2V1J0A5_9BACT</name>
<dbReference type="GO" id="GO:0044281">
    <property type="term" value="P:small molecule metabolic process"/>
    <property type="evidence" value="ECO:0007669"/>
    <property type="project" value="UniProtKB-ARBA"/>
</dbReference>
<evidence type="ECO:0000256" key="8">
    <source>
        <dbReference type="ARBA" id="ARBA00023014"/>
    </source>
</evidence>
<dbReference type="SMART" id="SM00890">
    <property type="entry name" value="EKR"/>
    <property type="match status" value="1"/>
</dbReference>
<feature type="binding site" evidence="10">
    <location>
        <position position="115"/>
    </location>
    <ligand>
        <name>pyruvate</name>
        <dbReference type="ChEBI" id="CHEBI:15361"/>
    </ligand>
</feature>
<feature type="binding site" evidence="12">
    <location>
        <position position="1070"/>
    </location>
    <ligand>
        <name>[4Fe-4S] cluster</name>
        <dbReference type="ChEBI" id="CHEBI:49883"/>
        <label>3</label>
    </ligand>
</feature>
<feature type="binding site" evidence="12">
    <location>
        <position position="698"/>
    </location>
    <ligand>
        <name>[4Fe-4S] cluster</name>
        <dbReference type="ChEBI" id="CHEBI:49883"/>
        <label>2</label>
    </ligand>
</feature>
<dbReference type="GO" id="GO:0022900">
    <property type="term" value="P:electron transport chain"/>
    <property type="evidence" value="ECO:0007669"/>
    <property type="project" value="InterPro"/>
</dbReference>
<dbReference type="FunFam" id="3.40.50.920:FF:000007">
    <property type="entry name" value="Pyruvate:ferredoxin (Flavodoxin) oxidoreductase"/>
    <property type="match status" value="1"/>
</dbReference>
<dbReference type="InterPro" id="IPR050722">
    <property type="entry name" value="Pyruvate:ferred/Flavod_OxRd"/>
</dbReference>
<dbReference type="Pfam" id="PF01855">
    <property type="entry name" value="POR_N"/>
    <property type="match status" value="1"/>
</dbReference>
<keyword evidence="7 12" id="KW-0408">Iron</keyword>
<dbReference type="Gene3D" id="3.40.50.920">
    <property type="match status" value="1"/>
</dbReference>
<feature type="binding site" evidence="10">
    <location>
        <begin position="961"/>
        <end position="964"/>
    </location>
    <ligand>
        <name>thiamine diphosphate</name>
        <dbReference type="ChEBI" id="CHEBI:58937"/>
    </ligand>
</feature>
<dbReference type="InterPro" id="IPR002880">
    <property type="entry name" value="Pyrv_Fd/Flavodoxin_OxRdtase_N"/>
</dbReference>
<comment type="caution">
    <text evidence="14">The sequence shown here is derived from an EMBL/GenBank/DDBJ whole genome shotgun (WGS) entry which is preliminary data.</text>
</comment>
<dbReference type="InterPro" id="IPR011766">
    <property type="entry name" value="TPP_enzyme_TPP-bd"/>
</dbReference>
<dbReference type="Gene3D" id="3.40.920.10">
    <property type="entry name" value="Pyruvate-ferredoxin oxidoreductase, PFOR, domain III"/>
    <property type="match status" value="1"/>
</dbReference>
<keyword evidence="2 9" id="KW-0813">Transport</keyword>
<dbReference type="InterPro" id="IPR037112">
    <property type="entry name" value="Pyrv-flavodox_OxR_EKR_sf"/>
</dbReference>
<dbReference type="Pfam" id="PF10371">
    <property type="entry name" value="EKR"/>
    <property type="match status" value="1"/>
</dbReference>
<dbReference type="Pfam" id="PF13183">
    <property type="entry name" value="Fer4_8"/>
    <property type="match status" value="1"/>
</dbReference>
<comment type="similarity">
    <text evidence="1 9">Belongs to the pyruvate:ferredoxin/flavodoxin oxidoreductase family.</text>
</comment>
<keyword evidence="8 12" id="KW-0411">Iron-sulfur</keyword>
<protein>
    <submittedName>
        <fullName evidence="14">Pyruvate:ferredoxin (Flavodoxin) oxidoreductase</fullName>
    </submittedName>
</protein>
<feature type="binding site" evidence="12">
    <location>
        <position position="812"/>
    </location>
    <ligand>
        <name>[4Fe-4S] cluster</name>
        <dbReference type="ChEBI" id="CHEBI:49883"/>
        <label>3</label>
    </ligand>
</feature>
<dbReference type="GO" id="GO:0005506">
    <property type="term" value="F:iron ion binding"/>
    <property type="evidence" value="ECO:0007669"/>
    <property type="project" value="InterPro"/>
</dbReference>
<dbReference type="Gene3D" id="3.40.50.970">
    <property type="match status" value="2"/>
</dbReference>
<comment type="cofactor">
    <cofactor evidence="12">
        <name>[4Fe-4S] cluster</name>
        <dbReference type="ChEBI" id="CHEBI:49883"/>
    </cofactor>
    <text evidence="12">Binds 3 [4Fe-4S] clusters per subunit.</text>
</comment>
<dbReference type="InterPro" id="IPR033412">
    <property type="entry name" value="PFOR_II"/>
</dbReference>
<dbReference type="FunFam" id="3.40.50.970:FF:000012">
    <property type="entry name" value="Pyruvate:ferredoxin (Flavodoxin) oxidoreductase"/>
    <property type="match status" value="1"/>
</dbReference>
<keyword evidence="6 9" id="KW-0560">Oxidoreductase</keyword>
<dbReference type="SUPFAM" id="SSF53323">
    <property type="entry name" value="Pyruvate-ferredoxin oxidoreductase, PFOR, domain III"/>
    <property type="match status" value="1"/>
</dbReference>
<dbReference type="InterPro" id="IPR017896">
    <property type="entry name" value="4Fe4S_Fe-S-bd"/>
</dbReference>
<dbReference type="EMBL" id="PUBV01000004">
    <property type="protein sequence ID" value="PWB08818.1"/>
    <property type="molecule type" value="Genomic_DNA"/>
</dbReference>
<evidence type="ECO:0000256" key="2">
    <source>
        <dbReference type="ARBA" id="ARBA00022448"/>
    </source>
</evidence>
<sequence length="1167" mass="126315">MNEPDKQIMDGCTAATHIAYALSEVATIYPITPIASMGETADKWALHGRLNIWGRPMEVKEMESELGAAGATHGAAAAGALATTFTASQGLLLMIPNMYKIAGELLPVVFHVGTRSIAAHALSIFGDHQDVMACRGTGFAMLASGSVQEVMDLGLVAHLAAIEGRVPVLHFFDGWRTSNEISTIDTISYDTIAGMVNGEKISVFKASAMNPDHPDMRGTAQNPDVYFQFREAANPFYDRFPAIVQSAMDRVAEATGRRYHLFDYDGDPDADRVIVIMGSGAEVASQTSEALNRRGQHTGVISVRLFRPFSAEALIKAIPASVRSIAVMDRCKEPGSEGEPLLLDVASAVLESRRDIKVIGGRYGLSSKDFNPAMVMAVFDEMSRQQPRRRFTVGITDDVSHLSLDVDTTDDLTPPDMHQAIFYGMGSDGTVGATRQITQIAGSEEGLYAQAYFHYSAKKSGGYTISQLRIAPHPIRAAYAIESADYVGCNKDSYIGRFELLDKIRDGGTFVLNTSMSVQDMESRIPAAMKRTIAGRRLKFYAVDATSIAAANGLGARINTIMATVYLRLSGVIDYDKAVAQLRELVSAAYRHEGNAMVEANMAAIDAAPAAIKQIDYPATWAQEKDHPADQPTVPQFISRIARPCMRLNGDSLPVSLFRPDGVIPMGTTAYEKRCIAINVPEWDPDKCVQCTLCSLVCAHAAIRPVVATTAETDGAPDGFVTAGGRGSFKGMRYRIQVYAADCTGCSSCAVVCPGHALTMRPIATQLQQQELMHAWSEKHVSEKPQLLPRFTIQGSQLQRPLMQFSGACGGCGETPYVKLLTQLFGERMVIANATGCSSIWGANYPSNAYTVRSDGRGPAWGNSLFEDNAEYGYGIACALRYRREALKADATKAASDPLTPPDIAKALEAWIAACDEPDLSYTTGQTLTEIIGRSPRTPLLASIAGRSDLLGSKSIWAIGGDGWAYDIGFAGLDHVAAQNENVNLLVMDTECYSNTGGQMSKATPLSAVAKYAADGKRTVKKDLGRMMMTYRTVYVASIALGADYSQAITALREAESYPGVSIVIAYCPCIAHGIRNGMGHSMTEQRRAVATGYWPLYRFDPRLEAQGKNPLTIDSPDPQTDSLIDFINGEDRYADLKMVDPSEASILQPDLRDRSAMLHSLLTRQP</sequence>
<feature type="binding site" evidence="12">
    <location>
        <position position="688"/>
    </location>
    <ligand>
        <name>[4Fe-4S] cluster</name>
        <dbReference type="ChEBI" id="CHEBI:49883"/>
        <label>1</label>
    </ligand>
</feature>
<evidence type="ECO:0000256" key="3">
    <source>
        <dbReference type="ARBA" id="ARBA00022485"/>
    </source>
</evidence>
<evidence type="ECO:0000256" key="5">
    <source>
        <dbReference type="ARBA" id="ARBA00022982"/>
    </source>
</evidence>
<feature type="binding site" evidence="10">
    <location>
        <position position="32"/>
    </location>
    <ligand>
        <name>pyruvate</name>
        <dbReference type="ChEBI" id="CHEBI:15361"/>
    </ligand>
</feature>
<feature type="binding site" evidence="12">
    <location>
        <position position="753"/>
    </location>
    <ligand>
        <name>[4Fe-4S] cluster</name>
        <dbReference type="ChEBI" id="CHEBI:49883"/>
        <label>1</label>
    </ligand>
</feature>
<evidence type="ECO:0000256" key="6">
    <source>
        <dbReference type="ARBA" id="ARBA00023002"/>
    </source>
</evidence>
<dbReference type="Gene3D" id="4.10.780.10">
    <property type="entry name" value="Pyruvate-flavodoxin oxidoreductase, EKR domain"/>
    <property type="match status" value="1"/>
</dbReference>
<dbReference type="GO" id="GO:0051539">
    <property type="term" value="F:4 iron, 4 sulfur cluster binding"/>
    <property type="evidence" value="ECO:0007669"/>
    <property type="project" value="UniProtKB-KW"/>
</dbReference>
<dbReference type="PIRSF" id="PIRSF000159">
    <property type="entry name" value="NifJ"/>
    <property type="match status" value="1"/>
</dbReference>
<dbReference type="InterPro" id="IPR017900">
    <property type="entry name" value="4Fe4S_Fe_S_CS"/>
</dbReference>
<dbReference type="InterPro" id="IPR009014">
    <property type="entry name" value="Transketo_C/PFOR_II"/>
</dbReference>
<keyword evidence="3 12" id="KW-0004">4Fe-4S</keyword>
<dbReference type="GO" id="GO:0030976">
    <property type="term" value="F:thiamine pyrophosphate binding"/>
    <property type="evidence" value="ECO:0007669"/>
    <property type="project" value="InterPro"/>
</dbReference>
<feature type="site" description="Important for catalytic activity" evidence="11">
    <location>
        <position position="65"/>
    </location>
</feature>
<accession>A0A2V1J0A5</accession>
<dbReference type="Pfam" id="PF02775">
    <property type="entry name" value="TPP_enzyme_C"/>
    <property type="match status" value="1"/>
</dbReference>
<dbReference type="GO" id="GO:0006979">
    <property type="term" value="P:response to oxidative stress"/>
    <property type="evidence" value="ECO:0007669"/>
    <property type="project" value="TreeGrafter"/>
</dbReference>
<proteinExistence type="inferred from homology"/>
<dbReference type="InterPro" id="IPR019752">
    <property type="entry name" value="Pyrv/ketoisovalerate_OxRed_cat"/>
</dbReference>
<dbReference type="Proteomes" id="UP000244925">
    <property type="component" value="Unassembled WGS sequence"/>
</dbReference>
<feature type="binding site" evidence="12">
    <location>
        <position position="809"/>
    </location>
    <ligand>
        <name>[4Fe-4S] cluster</name>
        <dbReference type="ChEBI" id="CHEBI:49883"/>
        <label>3</label>
    </ligand>
</feature>
<dbReference type="GO" id="GO:0016903">
    <property type="term" value="F:oxidoreductase activity, acting on the aldehyde or oxo group of donors"/>
    <property type="evidence" value="ECO:0007669"/>
    <property type="project" value="InterPro"/>
</dbReference>
<gene>
    <name evidence="14" type="primary">nifJ</name>
    <name evidence="14" type="ORF">C5O25_02740</name>
</gene>
<evidence type="ECO:0000313" key="14">
    <source>
        <dbReference type="EMBL" id="PWB08818.1"/>
    </source>
</evidence>
<dbReference type="PANTHER" id="PTHR32154">
    <property type="entry name" value="PYRUVATE-FLAVODOXIN OXIDOREDUCTASE-RELATED"/>
    <property type="match status" value="1"/>
</dbReference>
<feature type="site" description="Important for catalytic activity" evidence="11">
    <location>
        <position position="32"/>
    </location>
</feature>
<dbReference type="Pfam" id="PF17147">
    <property type="entry name" value="PFOR_II"/>
    <property type="match status" value="1"/>
</dbReference>
<feature type="binding site" evidence="12">
    <location>
        <position position="694"/>
    </location>
    <ligand>
        <name>[4Fe-4S] cluster</name>
        <dbReference type="ChEBI" id="CHEBI:49883"/>
        <label>1</label>
    </ligand>
</feature>
<dbReference type="InterPro" id="IPR011895">
    <property type="entry name" value="Pyrv_flavodox_OxRed"/>
</dbReference>
<feature type="binding site" evidence="10">
    <location>
        <position position="814"/>
    </location>
    <ligand>
        <name>thiamine diphosphate</name>
        <dbReference type="ChEBI" id="CHEBI:58937"/>
    </ligand>
</feature>
<dbReference type="Pfam" id="PF01558">
    <property type="entry name" value="POR"/>
    <property type="match status" value="1"/>
</dbReference>
<reference evidence="15" key="1">
    <citation type="submission" date="2018-02" db="EMBL/GenBank/DDBJ databases">
        <authorList>
            <person name="Clavel T."/>
            <person name="Strowig T."/>
        </authorList>
    </citation>
    <scope>NUCLEOTIDE SEQUENCE [LARGE SCALE GENOMIC DNA]</scope>
    <source>
        <strain evidence="15">DSM 100764</strain>
    </source>
</reference>
<dbReference type="RefSeq" id="WP_107035206.1">
    <property type="nucleotide sequence ID" value="NZ_CAONGC010000006.1"/>
</dbReference>
<evidence type="ECO:0000256" key="10">
    <source>
        <dbReference type="PIRSR" id="PIRSR000159-1"/>
    </source>
</evidence>
<evidence type="ECO:0000259" key="13">
    <source>
        <dbReference type="PROSITE" id="PS51379"/>
    </source>
</evidence>
<dbReference type="PROSITE" id="PS00198">
    <property type="entry name" value="4FE4S_FER_1"/>
    <property type="match status" value="1"/>
</dbReference>
<feature type="binding site" evidence="10">
    <location>
        <begin position="990"/>
        <end position="995"/>
    </location>
    <ligand>
        <name>thiamine diphosphate</name>
        <dbReference type="ChEBI" id="CHEBI:58937"/>
    </ligand>
</feature>
<dbReference type="GeneID" id="93424502"/>
<evidence type="ECO:0000313" key="15">
    <source>
        <dbReference type="Proteomes" id="UP000244925"/>
    </source>
</evidence>
<dbReference type="InterPro" id="IPR002869">
    <property type="entry name" value="Pyrv_flavodox_OxRed_cen"/>
</dbReference>
<dbReference type="PANTHER" id="PTHR32154:SF0">
    <property type="entry name" value="PYRUVATE-FLAVODOXIN OXIDOREDUCTASE-RELATED"/>
    <property type="match status" value="1"/>
</dbReference>
<dbReference type="Gene3D" id="3.30.70.20">
    <property type="match status" value="1"/>
</dbReference>
<evidence type="ECO:0000256" key="7">
    <source>
        <dbReference type="ARBA" id="ARBA00023004"/>
    </source>
</evidence>
<organism evidence="14 15">
    <name type="scientific">Paramuribaculum intestinale</name>
    <dbReference type="NCBI Taxonomy" id="2094151"/>
    <lineage>
        <taxon>Bacteria</taxon>
        <taxon>Pseudomonadati</taxon>
        <taxon>Bacteroidota</taxon>
        <taxon>Bacteroidia</taxon>
        <taxon>Bacteroidales</taxon>
        <taxon>Muribaculaceae</taxon>
        <taxon>Paramuribaculum</taxon>
    </lineage>
</organism>
<keyword evidence="14" id="KW-0670">Pyruvate</keyword>
<keyword evidence="5 9" id="KW-0249">Electron transport</keyword>
<dbReference type="FunFam" id="3.40.50.970:FF:000041">
    <property type="entry name" value="Pyruvate:ferredoxin (Flavodoxin) oxidoreductase"/>
    <property type="match status" value="1"/>
</dbReference>
<evidence type="ECO:0000256" key="12">
    <source>
        <dbReference type="PIRSR" id="PIRSR000159-50"/>
    </source>
</evidence>
<keyword evidence="4 12" id="KW-0479">Metal-binding</keyword>
<feature type="binding site" evidence="12">
    <location>
        <position position="743"/>
    </location>
    <ligand>
        <name>[4Fe-4S] cluster</name>
        <dbReference type="ChEBI" id="CHEBI:49883"/>
        <label>2</label>
    </ligand>
</feature>
<feature type="binding site" evidence="12">
    <location>
        <position position="746"/>
    </location>
    <ligand>
        <name>[4Fe-4S] cluster</name>
        <dbReference type="ChEBI" id="CHEBI:49883"/>
        <label>2</label>
    </ligand>
</feature>
<feature type="site" description="Important for catalytic activity" evidence="11">
    <location>
        <position position="995"/>
    </location>
</feature>
<dbReference type="InterPro" id="IPR029061">
    <property type="entry name" value="THDP-binding"/>
</dbReference>
<dbReference type="CDD" id="cd07034">
    <property type="entry name" value="TPP_PYR_PFOR_IOR-alpha_like"/>
    <property type="match status" value="1"/>
</dbReference>
<dbReference type="NCBIfam" id="TIGR02176">
    <property type="entry name" value="pyruv_ox_red"/>
    <property type="match status" value="1"/>
</dbReference>
<dbReference type="InterPro" id="IPR019456">
    <property type="entry name" value="Pyrv-flavodox_OxRtase_EKR"/>
</dbReference>
<feature type="binding site" evidence="12">
    <location>
        <position position="837"/>
    </location>
    <ligand>
        <name>[4Fe-4S] cluster</name>
        <dbReference type="ChEBI" id="CHEBI:49883"/>
        <label>3</label>
    </ligand>
</feature>
<feature type="binding site" evidence="10">
    <location>
        <position position="65"/>
    </location>
    <ligand>
        <name>thiamine diphosphate</name>
        <dbReference type="ChEBI" id="CHEBI:58937"/>
    </ligand>
</feature>
<feature type="binding site" evidence="10">
    <location>
        <position position="837"/>
    </location>
    <ligand>
        <name>thiamine diphosphate</name>
        <dbReference type="ChEBI" id="CHEBI:58937"/>
    </ligand>
</feature>
<dbReference type="SUPFAM" id="SSF52922">
    <property type="entry name" value="TK C-terminal domain-like"/>
    <property type="match status" value="1"/>
</dbReference>
<feature type="domain" description="4Fe-4S ferredoxin-type" evidence="13">
    <location>
        <begin position="734"/>
        <end position="763"/>
    </location>
</feature>
<feature type="domain" description="4Fe-4S ferredoxin-type" evidence="13">
    <location>
        <begin position="679"/>
        <end position="708"/>
    </location>
</feature>